<keyword evidence="6 7" id="KW-0472">Membrane</keyword>
<dbReference type="InterPro" id="IPR020846">
    <property type="entry name" value="MFS_dom"/>
</dbReference>
<keyword evidence="5 7" id="KW-1133">Transmembrane helix</keyword>
<feature type="transmembrane region" description="Helical" evidence="7">
    <location>
        <begin position="276"/>
        <end position="296"/>
    </location>
</feature>
<evidence type="ECO:0000313" key="9">
    <source>
        <dbReference type="EMBL" id="MFB9311560.1"/>
    </source>
</evidence>
<feature type="transmembrane region" description="Helical" evidence="7">
    <location>
        <begin position="302"/>
        <end position="325"/>
    </location>
</feature>
<feature type="transmembrane region" description="Helical" evidence="7">
    <location>
        <begin position="76"/>
        <end position="102"/>
    </location>
</feature>
<reference evidence="9 10" key="1">
    <citation type="submission" date="2024-09" db="EMBL/GenBank/DDBJ databases">
        <authorList>
            <person name="Sun Q."/>
            <person name="Mori K."/>
        </authorList>
    </citation>
    <scope>NUCLEOTIDE SEQUENCE [LARGE SCALE GENOMIC DNA]</scope>
    <source>
        <strain evidence="9 10">JCM 9626</strain>
    </source>
</reference>
<feature type="domain" description="Major facilitator superfamily (MFS) profile" evidence="8">
    <location>
        <begin position="10"/>
        <end position="390"/>
    </location>
</feature>
<accession>A0ABV5K4E0</accession>
<proteinExistence type="predicted"/>
<dbReference type="Gene3D" id="1.20.1250.20">
    <property type="entry name" value="MFS general substrate transporter like domains"/>
    <property type="match status" value="2"/>
</dbReference>
<dbReference type="PROSITE" id="PS50850">
    <property type="entry name" value="MFS"/>
    <property type="match status" value="1"/>
</dbReference>
<evidence type="ECO:0000256" key="4">
    <source>
        <dbReference type="ARBA" id="ARBA00022692"/>
    </source>
</evidence>
<feature type="transmembrane region" description="Helical" evidence="7">
    <location>
        <begin position="46"/>
        <end position="69"/>
    </location>
</feature>
<dbReference type="InterPro" id="IPR011701">
    <property type="entry name" value="MFS"/>
</dbReference>
<dbReference type="EMBL" id="JBHMDG010000001">
    <property type="protein sequence ID" value="MFB9311560.1"/>
    <property type="molecule type" value="Genomic_DNA"/>
</dbReference>
<evidence type="ECO:0000256" key="6">
    <source>
        <dbReference type="ARBA" id="ARBA00023136"/>
    </source>
</evidence>
<sequence length="399" mass="40570">MEGEFRLRDVALTAYGPTIVSSTGHGAVMPILALRARDLGADVSTAAAIVAALGIGMLVASLPASAVVARIGERRALVYAGVLDAAAMLLGAVAGSVLLLGLSVVVSGMTWTTFLMARQGFMIEVVPLSHRARALSTLGGSHRVGVFVGPLIGAALIALGDLSTVFVFAAVAALGAAALAWTMPDLGSERRDAERERGHLGVWQVLAQHRYVLLTLGVVVVVISASRSVRTGLLPLWADHVGISATTTSLIFALAGAVDIVFFYPGGWLMDHRGRTVVAVPVVLSVAVAALLLPLATSSWSVAAVVVLIAIGNGLGSGIVMVLGADAAPADGRAQFLGGWRLCGDIGLSGGPLVVGAIALVAPLALACVVIGVLGLAGTAWTAYFVAQVDRDARAATRS</sequence>
<evidence type="ECO:0000256" key="7">
    <source>
        <dbReference type="SAM" id="Phobius"/>
    </source>
</evidence>
<feature type="transmembrane region" description="Helical" evidence="7">
    <location>
        <begin position="241"/>
        <end position="264"/>
    </location>
</feature>
<feature type="transmembrane region" description="Helical" evidence="7">
    <location>
        <begin position="211"/>
        <end position="229"/>
    </location>
</feature>
<dbReference type="SUPFAM" id="SSF103473">
    <property type="entry name" value="MFS general substrate transporter"/>
    <property type="match status" value="1"/>
</dbReference>
<dbReference type="RefSeq" id="WP_246084030.1">
    <property type="nucleotide sequence ID" value="NZ_JBHMDG010000001.1"/>
</dbReference>
<feature type="transmembrane region" description="Helical" evidence="7">
    <location>
        <begin position="364"/>
        <end position="387"/>
    </location>
</feature>
<feature type="transmembrane region" description="Helical" evidence="7">
    <location>
        <begin position="12"/>
        <end position="34"/>
    </location>
</feature>
<keyword evidence="3" id="KW-1003">Cell membrane</keyword>
<dbReference type="Pfam" id="PF07690">
    <property type="entry name" value="MFS_1"/>
    <property type="match status" value="1"/>
</dbReference>
<gene>
    <name evidence="9" type="ORF">ACFFRI_00775</name>
</gene>
<evidence type="ECO:0000256" key="1">
    <source>
        <dbReference type="ARBA" id="ARBA00004651"/>
    </source>
</evidence>
<organism evidence="9 10">
    <name type="scientific">Nocardioides plantarum</name>
    <dbReference type="NCBI Taxonomy" id="29299"/>
    <lineage>
        <taxon>Bacteria</taxon>
        <taxon>Bacillati</taxon>
        <taxon>Actinomycetota</taxon>
        <taxon>Actinomycetes</taxon>
        <taxon>Propionibacteriales</taxon>
        <taxon>Nocardioidaceae</taxon>
        <taxon>Nocardioides</taxon>
    </lineage>
</organism>
<evidence type="ECO:0000256" key="3">
    <source>
        <dbReference type="ARBA" id="ARBA00022475"/>
    </source>
</evidence>
<keyword evidence="4 7" id="KW-0812">Transmembrane</keyword>
<dbReference type="Proteomes" id="UP001589750">
    <property type="component" value="Unassembled WGS sequence"/>
</dbReference>
<evidence type="ECO:0000256" key="5">
    <source>
        <dbReference type="ARBA" id="ARBA00022989"/>
    </source>
</evidence>
<dbReference type="PANTHER" id="PTHR23517">
    <property type="entry name" value="RESISTANCE PROTEIN MDTM, PUTATIVE-RELATED-RELATED"/>
    <property type="match status" value="1"/>
</dbReference>
<dbReference type="InterPro" id="IPR036259">
    <property type="entry name" value="MFS_trans_sf"/>
</dbReference>
<evidence type="ECO:0000259" key="8">
    <source>
        <dbReference type="PROSITE" id="PS50850"/>
    </source>
</evidence>
<name>A0ABV5K4E0_9ACTN</name>
<feature type="transmembrane region" description="Helical" evidence="7">
    <location>
        <begin position="165"/>
        <end position="183"/>
    </location>
</feature>
<keyword evidence="10" id="KW-1185">Reference proteome</keyword>
<comment type="caution">
    <text evidence="9">The sequence shown here is derived from an EMBL/GenBank/DDBJ whole genome shotgun (WGS) entry which is preliminary data.</text>
</comment>
<protein>
    <submittedName>
        <fullName evidence="9">MFS transporter</fullName>
    </submittedName>
</protein>
<evidence type="ECO:0000256" key="2">
    <source>
        <dbReference type="ARBA" id="ARBA00022448"/>
    </source>
</evidence>
<comment type="subcellular location">
    <subcellularLocation>
        <location evidence="1">Cell membrane</location>
        <topology evidence="1">Multi-pass membrane protein</topology>
    </subcellularLocation>
</comment>
<feature type="transmembrane region" description="Helical" evidence="7">
    <location>
        <begin position="337"/>
        <end position="358"/>
    </location>
</feature>
<evidence type="ECO:0000313" key="10">
    <source>
        <dbReference type="Proteomes" id="UP001589750"/>
    </source>
</evidence>
<dbReference type="InterPro" id="IPR050171">
    <property type="entry name" value="MFS_Transporters"/>
</dbReference>
<keyword evidence="2" id="KW-0813">Transport</keyword>